<protein>
    <recommendedName>
        <fullName evidence="4">DUF3147 family protein</fullName>
    </recommendedName>
</protein>
<dbReference type="EMBL" id="CP036349">
    <property type="protein sequence ID" value="QDV75384.1"/>
    <property type="molecule type" value="Genomic_DNA"/>
</dbReference>
<proteinExistence type="predicted"/>
<feature type="transmembrane region" description="Helical" evidence="1">
    <location>
        <begin position="87"/>
        <end position="109"/>
    </location>
</feature>
<keyword evidence="1" id="KW-0472">Membrane</keyword>
<organism evidence="2 3">
    <name type="scientific">Botrimarina mediterranea</name>
    <dbReference type="NCBI Taxonomy" id="2528022"/>
    <lineage>
        <taxon>Bacteria</taxon>
        <taxon>Pseudomonadati</taxon>
        <taxon>Planctomycetota</taxon>
        <taxon>Planctomycetia</taxon>
        <taxon>Pirellulales</taxon>
        <taxon>Lacipirellulaceae</taxon>
        <taxon>Botrimarina</taxon>
    </lineage>
</organism>
<feature type="transmembrane region" description="Helical" evidence="1">
    <location>
        <begin position="30"/>
        <end position="49"/>
    </location>
</feature>
<evidence type="ECO:0000313" key="3">
    <source>
        <dbReference type="Proteomes" id="UP000316426"/>
    </source>
</evidence>
<evidence type="ECO:0000313" key="2">
    <source>
        <dbReference type="EMBL" id="QDV75384.1"/>
    </source>
</evidence>
<reference evidence="2 3" key="1">
    <citation type="submission" date="2019-02" db="EMBL/GenBank/DDBJ databases">
        <title>Deep-cultivation of Planctomycetes and their phenomic and genomic characterization uncovers novel biology.</title>
        <authorList>
            <person name="Wiegand S."/>
            <person name="Jogler M."/>
            <person name="Boedeker C."/>
            <person name="Pinto D."/>
            <person name="Vollmers J."/>
            <person name="Rivas-Marin E."/>
            <person name="Kohn T."/>
            <person name="Peeters S.H."/>
            <person name="Heuer A."/>
            <person name="Rast P."/>
            <person name="Oberbeckmann S."/>
            <person name="Bunk B."/>
            <person name="Jeske O."/>
            <person name="Meyerdierks A."/>
            <person name="Storesund J.E."/>
            <person name="Kallscheuer N."/>
            <person name="Luecker S."/>
            <person name="Lage O.M."/>
            <person name="Pohl T."/>
            <person name="Merkel B.J."/>
            <person name="Hornburger P."/>
            <person name="Mueller R.-W."/>
            <person name="Bruemmer F."/>
            <person name="Labrenz M."/>
            <person name="Spormann A.M."/>
            <person name="Op den Camp H."/>
            <person name="Overmann J."/>
            <person name="Amann R."/>
            <person name="Jetten M.S.M."/>
            <person name="Mascher T."/>
            <person name="Medema M.H."/>
            <person name="Devos D.P."/>
            <person name="Kaster A.-K."/>
            <person name="Ovreas L."/>
            <person name="Rohde M."/>
            <person name="Galperin M.Y."/>
            <person name="Jogler C."/>
        </authorList>
    </citation>
    <scope>NUCLEOTIDE SEQUENCE [LARGE SCALE GENOMIC DNA]</scope>
    <source>
        <strain evidence="2 3">Spa11</strain>
    </source>
</reference>
<evidence type="ECO:0000256" key="1">
    <source>
        <dbReference type="SAM" id="Phobius"/>
    </source>
</evidence>
<keyword evidence="1" id="KW-0812">Transmembrane</keyword>
<sequence>MNLMAYLLRVVVAAGIIVAVSELSKRSPRYGALLLSLPLTSILAFAFSWRQHQDLASISTLAKDTLVLVPLGLPFFVPLALASHYGWNFYAAFAAGLLLASATIGTWLISASKCSDA</sequence>
<feature type="transmembrane region" description="Helical" evidence="1">
    <location>
        <begin position="7"/>
        <end position="24"/>
    </location>
</feature>
<evidence type="ECO:0008006" key="4">
    <source>
        <dbReference type="Google" id="ProtNLM"/>
    </source>
</evidence>
<dbReference type="Proteomes" id="UP000316426">
    <property type="component" value="Chromosome"/>
</dbReference>
<feature type="transmembrane region" description="Helical" evidence="1">
    <location>
        <begin position="61"/>
        <end position="81"/>
    </location>
</feature>
<keyword evidence="3" id="KW-1185">Reference proteome</keyword>
<dbReference type="AlphaFoldDB" id="A0A518KC73"/>
<name>A0A518KC73_9BACT</name>
<keyword evidence="1" id="KW-1133">Transmembrane helix</keyword>
<gene>
    <name evidence="2" type="ORF">Spa11_36010</name>
</gene>
<accession>A0A518KC73</accession>
<dbReference type="KEGG" id="bmei:Spa11_36010"/>